<keyword evidence="3" id="KW-1185">Reference proteome</keyword>
<feature type="region of interest" description="Disordered" evidence="1">
    <location>
        <begin position="38"/>
        <end position="97"/>
    </location>
</feature>
<evidence type="ECO:0000313" key="3">
    <source>
        <dbReference type="Proteomes" id="UP000030747"/>
    </source>
</evidence>
<reference evidence="2" key="1">
    <citation type="submission" date="2013-10" db="EMBL/GenBank/DDBJ databases">
        <title>Genomic analysis of the causative agents of coccidiosis in chickens.</title>
        <authorList>
            <person name="Reid A.J."/>
            <person name="Blake D."/>
            <person name="Billington K."/>
            <person name="Browne H."/>
            <person name="Dunn M."/>
            <person name="Hung S."/>
            <person name="Kawahara F."/>
            <person name="Miranda-Saavedra D."/>
            <person name="Mourier T."/>
            <person name="Nagra H."/>
            <person name="Otto T.D."/>
            <person name="Rawlings N."/>
            <person name="Sanchez A."/>
            <person name="Sanders M."/>
            <person name="Subramaniam C."/>
            <person name="Tay Y."/>
            <person name="Dear P."/>
            <person name="Doerig C."/>
            <person name="Gruber A."/>
            <person name="Parkinson J."/>
            <person name="Shirley M."/>
            <person name="Wan K.L."/>
            <person name="Berriman M."/>
            <person name="Tomley F."/>
            <person name="Pain A."/>
        </authorList>
    </citation>
    <scope>NUCLEOTIDE SEQUENCE [LARGE SCALE GENOMIC DNA]</scope>
    <source>
        <strain evidence="2">Houghton</strain>
    </source>
</reference>
<feature type="compositionally biased region" description="Low complexity" evidence="1">
    <location>
        <begin position="46"/>
        <end position="64"/>
    </location>
</feature>
<gene>
    <name evidence="2" type="ORF">ETH_00026300</name>
</gene>
<dbReference type="GeneID" id="25254356"/>
<dbReference type="Proteomes" id="UP000030747">
    <property type="component" value="Unassembled WGS sequence"/>
</dbReference>
<name>U6KSG0_EIMTE</name>
<sequence>MFRAEDCLGNLLARIPAALRGPQDGKMLRGFRPLPGYTGPWGESEGPPAAWAAPKGPQGAPWGPCEGSAQKGAYEERGETIVKGGAKELKGDRENSE</sequence>
<dbReference type="AlphaFoldDB" id="U6KSG0"/>
<accession>U6KSG0</accession>
<evidence type="ECO:0000256" key="1">
    <source>
        <dbReference type="SAM" id="MobiDB-lite"/>
    </source>
</evidence>
<feature type="compositionally biased region" description="Basic and acidic residues" evidence="1">
    <location>
        <begin position="73"/>
        <end position="97"/>
    </location>
</feature>
<proteinExistence type="predicted"/>
<dbReference type="EMBL" id="HG674752">
    <property type="protein sequence ID" value="CDJ39873.1"/>
    <property type="molecule type" value="Genomic_DNA"/>
</dbReference>
<dbReference type="RefSeq" id="XP_013230626.1">
    <property type="nucleotide sequence ID" value="XM_013375172.1"/>
</dbReference>
<evidence type="ECO:0000313" key="2">
    <source>
        <dbReference type="EMBL" id="CDJ39873.1"/>
    </source>
</evidence>
<reference evidence="2" key="2">
    <citation type="submission" date="2013-10" db="EMBL/GenBank/DDBJ databases">
        <authorList>
            <person name="Aslett M."/>
        </authorList>
    </citation>
    <scope>NUCLEOTIDE SEQUENCE [LARGE SCALE GENOMIC DNA]</scope>
    <source>
        <strain evidence="2">Houghton</strain>
    </source>
</reference>
<dbReference type="VEuPathDB" id="ToxoDB:ETH2_1346400"/>
<organism evidence="2 3">
    <name type="scientific">Eimeria tenella</name>
    <name type="common">Coccidian parasite</name>
    <dbReference type="NCBI Taxonomy" id="5802"/>
    <lineage>
        <taxon>Eukaryota</taxon>
        <taxon>Sar</taxon>
        <taxon>Alveolata</taxon>
        <taxon>Apicomplexa</taxon>
        <taxon>Conoidasida</taxon>
        <taxon>Coccidia</taxon>
        <taxon>Eucoccidiorida</taxon>
        <taxon>Eimeriorina</taxon>
        <taxon>Eimeriidae</taxon>
        <taxon>Eimeria</taxon>
    </lineage>
</organism>
<dbReference type="VEuPathDB" id="ToxoDB:ETH_00026300"/>
<protein>
    <submittedName>
        <fullName evidence="2">Uncharacterized protein</fullName>
    </submittedName>
</protein>